<dbReference type="RefSeq" id="WP_120238509.1">
    <property type="nucleotide sequence ID" value="NZ_RAPQ01000008.1"/>
</dbReference>
<feature type="transmembrane region" description="Helical" evidence="1">
    <location>
        <begin position="7"/>
        <end position="26"/>
    </location>
</feature>
<evidence type="ECO:0000259" key="2">
    <source>
        <dbReference type="Pfam" id="PF12158"/>
    </source>
</evidence>
<evidence type="ECO:0000256" key="1">
    <source>
        <dbReference type="SAM" id="Phobius"/>
    </source>
</evidence>
<name>A0A419X798_9BACT</name>
<gene>
    <name evidence="3" type="ORF">BXY64_0653</name>
</gene>
<proteinExistence type="predicted"/>
<dbReference type="Pfam" id="PF12158">
    <property type="entry name" value="DUF3592"/>
    <property type="match status" value="1"/>
</dbReference>
<keyword evidence="1" id="KW-1133">Transmembrane helix</keyword>
<organism evidence="3 4">
    <name type="scientific">Marinifilum flexuosum</name>
    <dbReference type="NCBI Taxonomy" id="1117708"/>
    <lineage>
        <taxon>Bacteria</taxon>
        <taxon>Pseudomonadati</taxon>
        <taxon>Bacteroidota</taxon>
        <taxon>Bacteroidia</taxon>
        <taxon>Marinilabiliales</taxon>
        <taxon>Marinifilaceae</taxon>
    </lineage>
</organism>
<dbReference type="OrthoDB" id="1121306at2"/>
<keyword evidence="1" id="KW-0472">Membrane</keyword>
<reference evidence="3 4" key="1">
    <citation type="submission" date="2018-09" db="EMBL/GenBank/DDBJ databases">
        <title>Genomic Encyclopedia of Archaeal and Bacterial Type Strains, Phase II (KMG-II): from individual species to whole genera.</title>
        <authorList>
            <person name="Goeker M."/>
        </authorList>
    </citation>
    <scope>NUCLEOTIDE SEQUENCE [LARGE SCALE GENOMIC DNA]</scope>
    <source>
        <strain evidence="3 4">DSM 21950</strain>
    </source>
</reference>
<accession>A0A419X798</accession>
<protein>
    <submittedName>
        <fullName evidence="3">Uncharacterized protein DUF3592</fullName>
    </submittedName>
</protein>
<keyword evidence="1" id="KW-0812">Transmembrane</keyword>
<sequence>MKKSQNSLIAILVFSVVFIIGGWLFYKNISESVIEEVNASKNWPNVQGKVMFADIKTSLSDDAKMYSLNLKYVYSVKGQSYTGTRISAIDASSSNQSRVKKVLEKYAVDTLVQVYYDPEFPSISMLEPGQNLFIYFVQYGPLVFCFIGFLMFLQFFKKLITIIFTLIISFRG</sequence>
<dbReference type="AlphaFoldDB" id="A0A419X798"/>
<feature type="domain" description="DUF3592" evidence="2">
    <location>
        <begin position="46"/>
        <end position="130"/>
    </location>
</feature>
<dbReference type="InterPro" id="IPR021994">
    <property type="entry name" value="DUF3592"/>
</dbReference>
<keyword evidence="4" id="KW-1185">Reference proteome</keyword>
<evidence type="ECO:0000313" key="3">
    <source>
        <dbReference type="EMBL" id="RKE03644.1"/>
    </source>
</evidence>
<comment type="caution">
    <text evidence="3">The sequence shown here is derived from an EMBL/GenBank/DDBJ whole genome shotgun (WGS) entry which is preliminary data.</text>
</comment>
<dbReference type="EMBL" id="RAPQ01000008">
    <property type="protein sequence ID" value="RKE03644.1"/>
    <property type="molecule type" value="Genomic_DNA"/>
</dbReference>
<dbReference type="Proteomes" id="UP000284531">
    <property type="component" value="Unassembled WGS sequence"/>
</dbReference>
<feature type="transmembrane region" description="Helical" evidence="1">
    <location>
        <begin position="132"/>
        <end position="153"/>
    </location>
</feature>
<evidence type="ECO:0000313" key="4">
    <source>
        <dbReference type="Proteomes" id="UP000284531"/>
    </source>
</evidence>